<dbReference type="Pfam" id="PF04453">
    <property type="entry name" value="LptD"/>
    <property type="match status" value="1"/>
</dbReference>
<feature type="signal peptide" evidence="1">
    <location>
        <begin position="1"/>
        <end position="23"/>
    </location>
</feature>
<dbReference type="InterPro" id="IPR007543">
    <property type="entry name" value="LptD_C"/>
</dbReference>
<dbReference type="InterPro" id="IPR050218">
    <property type="entry name" value="LptD"/>
</dbReference>
<dbReference type="RefSeq" id="WP_377162238.1">
    <property type="nucleotide sequence ID" value="NZ_JBHSMQ010000001.1"/>
</dbReference>
<dbReference type="EMBL" id="JBHSMQ010000001">
    <property type="protein sequence ID" value="MFC5453296.1"/>
    <property type="molecule type" value="Genomic_DNA"/>
</dbReference>
<dbReference type="Gene3D" id="2.60.450.10">
    <property type="entry name" value="Lipopolysaccharide (LPS) transport protein A like domain"/>
    <property type="match status" value="1"/>
</dbReference>
<reference evidence="4" key="1">
    <citation type="journal article" date="2019" name="Int. J. Syst. Evol. Microbiol.">
        <title>The Global Catalogue of Microorganisms (GCM) 10K type strain sequencing project: providing services to taxonomists for standard genome sequencing and annotation.</title>
        <authorList>
            <consortium name="The Broad Institute Genomics Platform"/>
            <consortium name="The Broad Institute Genome Sequencing Center for Infectious Disease"/>
            <person name="Wu L."/>
            <person name="Ma J."/>
        </authorList>
    </citation>
    <scope>NUCLEOTIDE SEQUENCE [LARGE SCALE GENOMIC DNA]</scope>
    <source>
        <strain evidence="4">CGMCC 4.1469</strain>
    </source>
</reference>
<keyword evidence="4" id="KW-1185">Reference proteome</keyword>
<feature type="chain" id="PRO_5046557062" evidence="1">
    <location>
        <begin position="24"/>
        <end position="840"/>
    </location>
</feature>
<dbReference type="PANTHER" id="PTHR30189">
    <property type="entry name" value="LPS-ASSEMBLY PROTEIN"/>
    <property type="match status" value="1"/>
</dbReference>
<evidence type="ECO:0000313" key="3">
    <source>
        <dbReference type="EMBL" id="MFC5453296.1"/>
    </source>
</evidence>
<proteinExistence type="predicted"/>
<evidence type="ECO:0000259" key="2">
    <source>
        <dbReference type="Pfam" id="PF04453"/>
    </source>
</evidence>
<feature type="domain" description="LptD C-terminal" evidence="2">
    <location>
        <begin position="331"/>
        <end position="748"/>
    </location>
</feature>
<protein>
    <submittedName>
        <fullName evidence="3">LPS assembly protein LptD</fullName>
    </submittedName>
</protein>
<accession>A0ABW0KK62</accession>
<name>A0ABW0KK62_9BACT</name>
<sequence length="840" mass="93206">MIFPKFCVTVLVCALAVSGAASGQSLLDSLTSDLNIRGLTTTMDPETGVATVTGDVHIHYGDVEMRCGSAQYNQSTGEVIAKDGVTIWRDGMLYHGDSITYNSITGEMSGRNVITGIGAGIQQSIAGTGIVAGGGPTGGSLRRTSGMFFFKAEEFHSSSKLENRIDATGVTLTSHDVADPNYHVAVKELTVYPDDKAILKDLKMYAGKTPFFWMPKITKSLDEDSGIRIGPGFQSRWGAFLLTQMAVVHGDHTFAKYKFDLRSKRGVGAGVDFFSVRHTANRQNFGTLKLYGVNDTAPTTNATTAIRYPVPNYRYRVNFQHRIYLPGPDVSTWYLDFDINKISDIHFYEDFFFNDYRTNREPDNQISLIHTNEAYVATLMAKFKLNNFYRTTTRLPELSIDFTRRPLWNTGVYHQGTITAGIIGELVGQQERDELIRLQTLANAGGLPGVLNDPLGTAATSFLGLAGQPRTAALTPADITQGLGTISSRLAQPGYARFHTYHELLYPKTFMGWLNVTPRIGAGMTSYNGIVGSVTGLKNYTRGIFSFGLDVSFKLSKNWSDVQVPALGLDGIRHVFQPYVNYSYLDAAQNAGVPAIDRLSTTTRPRSIDVPLFTAIDSLRSWNVARVGFRNLLQTRRDYISSNGYGNFWGTPDEGDNQTYTWAGMNTYVNIFGQDPEYGRSLSNVYNELFWSPVPWATMKSDLQLPLTSGVGSFTEANNSVIWMLSKATSLELGHQYIYDHPFYRNSSLVYTRFYARLNENYGFNTYHIYEAANGVLQFQSYNFSKDLSSWVASFGLMSRNNGNGVSDFGLLLSFTLKDFPKFNFDLDMDPNPGGRGGRQ</sequence>
<gene>
    <name evidence="3" type="primary">lptD</name>
    <name evidence="3" type="ORF">ACFQDI_00400</name>
</gene>
<dbReference type="PANTHER" id="PTHR30189:SF1">
    <property type="entry name" value="LPS-ASSEMBLY PROTEIN LPTD"/>
    <property type="match status" value="1"/>
</dbReference>
<keyword evidence="1" id="KW-0732">Signal</keyword>
<organism evidence="3 4">
    <name type="scientific">Prosthecobacter fluviatilis</name>
    <dbReference type="NCBI Taxonomy" id="445931"/>
    <lineage>
        <taxon>Bacteria</taxon>
        <taxon>Pseudomonadati</taxon>
        <taxon>Verrucomicrobiota</taxon>
        <taxon>Verrucomicrobiia</taxon>
        <taxon>Verrucomicrobiales</taxon>
        <taxon>Verrucomicrobiaceae</taxon>
        <taxon>Prosthecobacter</taxon>
    </lineage>
</organism>
<dbReference type="Proteomes" id="UP001596052">
    <property type="component" value="Unassembled WGS sequence"/>
</dbReference>
<comment type="caution">
    <text evidence="3">The sequence shown here is derived from an EMBL/GenBank/DDBJ whole genome shotgun (WGS) entry which is preliminary data.</text>
</comment>
<evidence type="ECO:0000313" key="4">
    <source>
        <dbReference type="Proteomes" id="UP001596052"/>
    </source>
</evidence>
<evidence type="ECO:0000256" key="1">
    <source>
        <dbReference type="SAM" id="SignalP"/>
    </source>
</evidence>